<keyword evidence="2" id="KW-1185">Reference proteome</keyword>
<dbReference type="VEuPathDB" id="VectorBase:GPAI024776"/>
<organism evidence="1 2">
    <name type="scientific">Glossina pallidipes</name>
    <name type="common">Tsetse fly</name>
    <dbReference type="NCBI Taxonomy" id="7398"/>
    <lineage>
        <taxon>Eukaryota</taxon>
        <taxon>Metazoa</taxon>
        <taxon>Ecdysozoa</taxon>
        <taxon>Arthropoda</taxon>
        <taxon>Hexapoda</taxon>
        <taxon>Insecta</taxon>
        <taxon>Pterygota</taxon>
        <taxon>Neoptera</taxon>
        <taxon>Endopterygota</taxon>
        <taxon>Diptera</taxon>
        <taxon>Brachycera</taxon>
        <taxon>Muscomorpha</taxon>
        <taxon>Hippoboscoidea</taxon>
        <taxon>Glossinidae</taxon>
        <taxon>Glossina</taxon>
    </lineage>
</organism>
<evidence type="ECO:0000313" key="2">
    <source>
        <dbReference type="Proteomes" id="UP000092445"/>
    </source>
</evidence>
<dbReference type="AlphaFoldDB" id="A0A1A9ZTU0"/>
<protein>
    <submittedName>
        <fullName evidence="1">Uncharacterized protein</fullName>
    </submittedName>
</protein>
<reference evidence="1" key="2">
    <citation type="submission" date="2020-05" db="UniProtKB">
        <authorList>
            <consortium name="EnsemblMetazoa"/>
        </authorList>
    </citation>
    <scope>IDENTIFICATION</scope>
    <source>
        <strain evidence="1">IAEA</strain>
    </source>
</reference>
<proteinExistence type="predicted"/>
<dbReference type="Proteomes" id="UP000092445">
    <property type="component" value="Unassembled WGS sequence"/>
</dbReference>
<dbReference type="EnsemblMetazoa" id="GPAI024776-RA">
    <property type="protein sequence ID" value="GPAI024776-PA"/>
    <property type="gene ID" value="GPAI024776"/>
</dbReference>
<name>A0A1A9ZTU0_GLOPL</name>
<accession>A0A1A9ZTU0</accession>
<sequence>MAGPFRKAIDTIRVKNRSSIVTKTRAFQNLPALSYCCLLPLVAQEVRNAEGACIGLRGSLSGRYVNFMEVFMQVLETKLDTGNMFYNPLQRHHQRFVAMKILLLSLSTIVCSTLRGHVDVVVKMHEIENKGVVLN</sequence>
<evidence type="ECO:0000313" key="1">
    <source>
        <dbReference type="EnsemblMetazoa" id="GPAI024776-PA"/>
    </source>
</evidence>
<reference evidence="2" key="1">
    <citation type="submission" date="2014-03" db="EMBL/GenBank/DDBJ databases">
        <authorList>
            <person name="Aksoy S."/>
            <person name="Warren W."/>
            <person name="Wilson R.K."/>
        </authorList>
    </citation>
    <scope>NUCLEOTIDE SEQUENCE [LARGE SCALE GENOMIC DNA]</scope>
    <source>
        <strain evidence="2">IAEA</strain>
    </source>
</reference>